<reference evidence="2" key="1">
    <citation type="journal article" date="2014" name="Genome Biol. Evol.">
        <title>Pangenome evidence for extensive interdomain horizontal transfer affecting lineage core and shell genes in uncultured planktonic thaumarchaeota and euryarchaeota.</title>
        <authorList>
            <person name="Deschamps P."/>
            <person name="Zivanovic Y."/>
            <person name="Moreira D."/>
            <person name="Rodriguez-Valera F."/>
            <person name="Lopez-Garcia P."/>
        </authorList>
    </citation>
    <scope>NUCLEOTIDE SEQUENCE</scope>
</reference>
<name>A0A075GP51_9ARCH</name>
<proteinExistence type="predicted"/>
<dbReference type="AlphaFoldDB" id="A0A075GP51"/>
<evidence type="ECO:0000256" key="1">
    <source>
        <dbReference type="SAM" id="Phobius"/>
    </source>
</evidence>
<dbReference type="EMBL" id="KF900749">
    <property type="protein sequence ID" value="AIF05776.1"/>
    <property type="molecule type" value="Genomic_DNA"/>
</dbReference>
<organism evidence="2">
    <name type="scientific">uncultured marine thaumarchaeote KM3_187_A08</name>
    <dbReference type="NCBI Taxonomy" id="1456073"/>
    <lineage>
        <taxon>Archaea</taxon>
        <taxon>Nitrososphaerota</taxon>
        <taxon>environmental samples</taxon>
    </lineage>
</organism>
<evidence type="ECO:0000313" key="2">
    <source>
        <dbReference type="EMBL" id="AIF05776.1"/>
    </source>
</evidence>
<keyword evidence="1" id="KW-0472">Membrane</keyword>
<feature type="transmembrane region" description="Helical" evidence="1">
    <location>
        <begin position="158"/>
        <end position="177"/>
    </location>
</feature>
<keyword evidence="1" id="KW-0812">Transmembrane</keyword>
<protein>
    <submittedName>
        <fullName evidence="2">Uncharacterized protein</fullName>
    </submittedName>
</protein>
<accession>A0A075GP51</accession>
<sequence length="195" mass="21973">MNKQIAVIGLILALSGAYIFSLSSVAVLSEFDTVPTNSFITYYSNVSTLPLPLANYRMELINSNQGSEFINGEEVPGHPIDLYVFDDENYDKFKRCGGSREGAEICNEWEPIISKMELTGVYRRSLDPEIDRLTVVVWNHNTEETVDNSISVRLESNYSGVANILVIIGLLVFYIGLSRKEEKPKKNINNKNKKE</sequence>
<keyword evidence="1" id="KW-1133">Transmembrane helix</keyword>